<dbReference type="GO" id="GO:0003677">
    <property type="term" value="F:DNA binding"/>
    <property type="evidence" value="ECO:0007669"/>
    <property type="project" value="UniProtKB-KW"/>
</dbReference>
<dbReference type="Pfam" id="PF06530">
    <property type="entry name" value="Phage_antitermQ"/>
    <property type="match status" value="1"/>
</dbReference>
<evidence type="ECO:0000313" key="6">
    <source>
        <dbReference type="Proteomes" id="UP000016035"/>
    </source>
</evidence>
<dbReference type="GO" id="GO:0060567">
    <property type="term" value="P:negative regulation of termination of DNA-templated transcription"/>
    <property type="evidence" value="ECO:0007669"/>
    <property type="project" value="InterPro"/>
</dbReference>
<dbReference type="InterPro" id="IPR010534">
    <property type="entry name" value="Phage_933W_GpQ"/>
</dbReference>
<organism evidence="5 6">
    <name type="scientific">Escherichia coli (strain UMEA 3162-1)</name>
    <dbReference type="NCBI Taxonomy" id="1281200"/>
    <lineage>
        <taxon>Bacteria</taxon>
        <taxon>Pseudomonadati</taxon>
        <taxon>Pseudomonadota</taxon>
        <taxon>Gammaproteobacteria</taxon>
        <taxon>Enterobacterales</taxon>
        <taxon>Enterobacteriaceae</taxon>
        <taxon>Escherichia</taxon>
    </lineage>
</organism>
<dbReference type="EMBL" id="AWBU01000003">
    <property type="protein sequence ID" value="EQX32948.1"/>
    <property type="molecule type" value="Genomic_DNA"/>
</dbReference>
<name>A0A0E2LP13_ECOU3</name>
<protein>
    <submittedName>
        <fullName evidence="5">Phage antitermination protein</fullName>
    </submittedName>
</protein>
<keyword evidence="2" id="KW-0805">Transcription regulation</keyword>
<evidence type="ECO:0000256" key="2">
    <source>
        <dbReference type="ARBA" id="ARBA00023015"/>
    </source>
</evidence>
<evidence type="ECO:0000256" key="4">
    <source>
        <dbReference type="ARBA" id="ARBA00023163"/>
    </source>
</evidence>
<keyword evidence="4" id="KW-0804">Transcription</keyword>
<comment type="caution">
    <text evidence="5">The sequence shown here is derived from an EMBL/GenBank/DDBJ whole genome shotgun (WGS) entry which is preliminary data.</text>
</comment>
<accession>A0A0E2LP13</accession>
<dbReference type="HOGENOM" id="CLU_129825_0_0_6"/>
<proteinExistence type="inferred from homology"/>
<evidence type="ECO:0000313" key="5">
    <source>
        <dbReference type="EMBL" id="EQX32948.1"/>
    </source>
</evidence>
<dbReference type="RefSeq" id="WP_001204814.1">
    <property type="nucleotide sequence ID" value="NZ_KE701774.1"/>
</dbReference>
<dbReference type="Proteomes" id="UP000016035">
    <property type="component" value="Unassembled WGS sequence"/>
</dbReference>
<dbReference type="PATRIC" id="fig|1281200.3.peg.547"/>
<dbReference type="AlphaFoldDB" id="A0A0E2LP13"/>
<sequence length="123" mass="13817">MRDIQMVLERWGAWVANNHEDVEWSSVAAGFKGLIPSKVKSRPQCSDDDGLIISSAMTVLKKKEPYQYELLEMYYVYGVTLRVLGVKLGISLNQVVIRLQKAEGFIDGCLAMLGVSLEIDCYI</sequence>
<comment type="similarity">
    <text evidence="1">Belongs to the phage antitermination Q type 1 family.</text>
</comment>
<evidence type="ECO:0000256" key="3">
    <source>
        <dbReference type="ARBA" id="ARBA00023125"/>
    </source>
</evidence>
<keyword evidence="3" id="KW-0238">DNA-binding</keyword>
<reference evidence="6" key="1">
    <citation type="submission" date="2013-07" db="EMBL/GenBank/DDBJ databases">
        <title>The genome sequence of Escherichia coli UMEA 3162-1.</title>
        <authorList>
            <consortium name="The Broad Institute Genome Sequencing Platform"/>
            <consortium name="The Broad Institute Genome Sequencing Center for Infectious Disease"/>
            <person name="Feldgarden M."/>
            <person name="Frimodt-Moller N."/>
            <person name="Leihof R.F."/>
            <person name="Rasmussen L."/>
            <person name="Young S.K."/>
            <person name="Zeng Q."/>
            <person name="Gargeya S."/>
            <person name="Abouelleil A."/>
            <person name="Alvarado L."/>
            <person name="Berlin A.M."/>
            <person name="Chapman S.B."/>
            <person name="Gainer-Dewar J."/>
            <person name="Goldberg J."/>
            <person name="Gnerre S."/>
            <person name="Griggs A."/>
            <person name="Gujja S."/>
            <person name="Hansen M."/>
            <person name="Howarth C."/>
            <person name="Imamovic A."/>
            <person name="Larimer J."/>
            <person name="McCowan C."/>
            <person name="Murphy C."/>
            <person name="Pearson M."/>
            <person name="Poon T."/>
            <person name="Priest M."/>
            <person name="Roberts A."/>
            <person name="Saif S."/>
            <person name="Shea T."/>
            <person name="Sykes S."/>
            <person name="Wortman J."/>
            <person name="Nusbaum C."/>
            <person name="Birren B."/>
        </authorList>
    </citation>
    <scope>NUCLEOTIDE SEQUENCE [LARGE SCALE GENOMIC DNA]</scope>
    <source>
        <strain evidence="6">UMEA 3162-1</strain>
    </source>
</reference>
<gene>
    <name evidence="5" type="ORF">G925_00526</name>
</gene>
<evidence type="ECO:0000256" key="1">
    <source>
        <dbReference type="ARBA" id="ARBA00010234"/>
    </source>
</evidence>